<sequence length="95" mass="10597">MALIYGVAAGREGRCGGVGREALAARGRTCPFSMAARFDSWALVYTALEFILEHYQVGRLRCELSPFNFKMKDWEGPGLGGARPPTIIFHRRHAR</sequence>
<reference evidence="1 2" key="1">
    <citation type="journal article" date="2019" name="Commun. Biol.">
        <title>The bagworm genome reveals a unique fibroin gene that provides high tensile strength.</title>
        <authorList>
            <person name="Kono N."/>
            <person name="Nakamura H."/>
            <person name="Ohtoshi R."/>
            <person name="Tomita M."/>
            <person name="Numata K."/>
            <person name="Arakawa K."/>
        </authorList>
    </citation>
    <scope>NUCLEOTIDE SEQUENCE [LARGE SCALE GENOMIC DNA]</scope>
</reference>
<evidence type="ECO:0000313" key="2">
    <source>
        <dbReference type="Proteomes" id="UP000299102"/>
    </source>
</evidence>
<gene>
    <name evidence="1" type="ORF">EVAR_63085_1</name>
</gene>
<protein>
    <submittedName>
        <fullName evidence="1">Uncharacterized protein</fullName>
    </submittedName>
</protein>
<evidence type="ECO:0000313" key="1">
    <source>
        <dbReference type="EMBL" id="GBP92510.1"/>
    </source>
</evidence>
<comment type="caution">
    <text evidence="1">The sequence shown here is derived from an EMBL/GenBank/DDBJ whole genome shotgun (WGS) entry which is preliminary data.</text>
</comment>
<keyword evidence="2" id="KW-1185">Reference proteome</keyword>
<dbReference type="AlphaFoldDB" id="A0A4C1ZWZ4"/>
<dbReference type="EMBL" id="BGZK01002279">
    <property type="protein sequence ID" value="GBP92510.1"/>
    <property type="molecule type" value="Genomic_DNA"/>
</dbReference>
<accession>A0A4C1ZWZ4</accession>
<name>A0A4C1ZWZ4_EUMVA</name>
<dbReference type="Proteomes" id="UP000299102">
    <property type="component" value="Unassembled WGS sequence"/>
</dbReference>
<proteinExistence type="predicted"/>
<organism evidence="1 2">
    <name type="scientific">Eumeta variegata</name>
    <name type="common">Bagworm moth</name>
    <name type="synonym">Eumeta japonica</name>
    <dbReference type="NCBI Taxonomy" id="151549"/>
    <lineage>
        <taxon>Eukaryota</taxon>
        <taxon>Metazoa</taxon>
        <taxon>Ecdysozoa</taxon>
        <taxon>Arthropoda</taxon>
        <taxon>Hexapoda</taxon>
        <taxon>Insecta</taxon>
        <taxon>Pterygota</taxon>
        <taxon>Neoptera</taxon>
        <taxon>Endopterygota</taxon>
        <taxon>Lepidoptera</taxon>
        <taxon>Glossata</taxon>
        <taxon>Ditrysia</taxon>
        <taxon>Tineoidea</taxon>
        <taxon>Psychidae</taxon>
        <taxon>Oiketicinae</taxon>
        <taxon>Eumeta</taxon>
    </lineage>
</organism>